<keyword evidence="7" id="KW-0812">Transmembrane</keyword>
<keyword evidence="5" id="KW-0325">Glycoprotein</keyword>
<dbReference type="Pfam" id="PF03227">
    <property type="entry name" value="GILT"/>
    <property type="match status" value="1"/>
</dbReference>
<accession>F0J8J5</accession>
<evidence type="ECO:0000256" key="3">
    <source>
        <dbReference type="ARBA" id="ARBA00022525"/>
    </source>
</evidence>
<name>F0J8J5_AMBVA</name>
<feature type="transmembrane region" description="Helical" evidence="7">
    <location>
        <begin position="18"/>
        <end position="39"/>
    </location>
</feature>
<dbReference type="PANTHER" id="PTHR13234:SF8">
    <property type="entry name" value="GAMMA-INTERFERON-INDUCIBLE LYSOSOMAL THIOL REDUCTASE"/>
    <property type="match status" value="1"/>
</dbReference>
<feature type="compositionally biased region" description="Low complexity" evidence="6">
    <location>
        <begin position="104"/>
        <end position="121"/>
    </location>
</feature>
<feature type="compositionally biased region" description="Pro residues" evidence="6">
    <location>
        <begin position="93"/>
        <end position="103"/>
    </location>
</feature>
<proteinExistence type="evidence at transcript level"/>
<reference evidence="8" key="1">
    <citation type="journal article" date="2011" name="BMC Genomics">
        <title>A further insight into the sialome of the tropical bont tick, Amblyomma variegatum.</title>
        <authorList>
            <person name="Ribeiro J.M."/>
            <person name="Anderson J.M."/>
            <person name="Manoukis N.C."/>
            <person name="Meng Z."/>
            <person name="Francishetti I.M."/>
        </authorList>
    </citation>
    <scope>NUCLEOTIDE SEQUENCE</scope>
    <source>
        <strain evidence="8">Amb_var-227</strain>
        <tissue evidence="8">Salivary gland</tissue>
    </source>
</reference>
<evidence type="ECO:0000256" key="4">
    <source>
        <dbReference type="ARBA" id="ARBA00022729"/>
    </source>
</evidence>
<evidence type="ECO:0000256" key="6">
    <source>
        <dbReference type="SAM" id="MobiDB-lite"/>
    </source>
</evidence>
<comment type="subcellular location">
    <subcellularLocation>
        <location evidence="1">Secreted</location>
    </subcellularLocation>
</comment>
<evidence type="ECO:0000256" key="5">
    <source>
        <dbReference type="ARBA" id="ARBA00023180"/>
    </source>
</evidence>
<dbReference type="AlphaFoldDB" id="F0J8J5"/>
<evidence type="ECO:0000256" key="2">
    <source>
        <dbReference type="ARBA" id="ARBA00005679"/>
    </source>
</evidence>
<dbReference type="EMBL" id="BK007196">
    <property type="protein sequence ID" value="DAA34218.1"/>
    <property type="molecule type" value="mRNA"/>
</dbReference>
<feature type="region of interest" description="Disordered" evidence="6">
    <location>
        <begin position="80"/>
        <end position="162"/>
    </location>
</feature>
<dbReference type="GO" id="GO:0005576">
    <property type="term" value="C:extracellular region"/>
    <property type="evidence" value="ECO:0007669"/>
    <property type="project" value="UniProtKB-SubCell"/>
</dbReference>
<evidence type="ECO:0000313" key="8">
    <source>
        <dbReference type="EMBL" id="DAA34218.1"/>
    </source>
</evidence>
<sequence length="264" mass="28668">MMVVAGQDQKRLPNPPVFVKYICIVVWLLVLVLLAFSLVSPLRSLFARRAAVGNSTEYSDVKVSTTGDSALRGILASNDDVNKEFPATKSPPSSEPTPPPTTPPSTTQSPTATLTTMTPITKEPSIEMAAGTGGSRRRHSRNVVAPSSTNRTNSSSSSEHVHGKKITLQVVYDCYCPRSRQFIITQLLPVYEKLRDYLNLTLLPSSLAKNETAKNSTTPHFGCKPDSKECQSSMLETCVMTHTNETLTALKVIACMSSSADPHK</sequence>
<keyword evidence="7" id="KW-1133">Transmembrane helix</keyword>
<feature type="non-terminal residue" evidence="8">
    <location>
        <position position="264"/>
    </location>
</feature>
<dbReference type="InterPro" id="IPR004911">
    <property type="entry name" value="Interferon-induced_GILT"/>
</dbReference>
<protein>
    <submittedName>
        <fullName evidence="8">Hypothetical secreted protein 227</fullName>
    </submittedName>
</protein>
<keyword evidence="3" id="KW-0964">Secreted</keyword>
<evidence type="ECO:0000256" key="7">
    <source>
        <dbReference type="SAM" id="Phobius"/>
    </source>
</evidence>
<comment type="similarity">
    <text evidence="2">Belongs to the GILT family.</text>
</comment>
<keyword evidence="7" id="KW-0472">Membrane</keyword>
<evidence type="ECO:0000256" key="1">
    <source>
        <dbReference type="ARBA" id="ARBA00004613"/>
    </source>
</evidence>
<dbReference type="PANTHER" id="PTHR13234">
    <property type="entry name" value="GAMMA-INTERFERON INDUCIBLE LYSOSOMAL THIOL REDUCTASE GILT"/>
    <property type="match status" value="1"/>
</dbReference>
<organism evidence="8">
    <name type="scientific">Amblyomma variegatum</name>
    <name type="common">Tropical bont tick</name>
    <dbReference type="NCBI Taxonomy" id="34610"/>
    <lineage>
        <taxon>Eukaryota</taxon>
        <taxon>Metazoa</taxon>
        <taxon>Ecdysozoa</taxon>
        <taxon>Arthropoda</taxon>
        <taxon>Chelicerata</taxon>
        <taxon>Arachnida</taxon>
        <taxon>Acari</taxon>
        <taxon>Parasitiformes</taxon>
        <taxon>Ixodida</taxon>
        <taxon>Ixodoidea</taxon>
        <taxon>Ixodidae</taxon>
        <taxon>Amblyomminae</taxon>
        <taxon>Amblyomma</taxon>
    </lineage>
</organism>
<dbReference type="GO" id="GO:0016671">
    <property type="term" value="F:oxidoreductase activity, acting on a sulfur group of donors, disulfide as acceptor"/>
    <property type="evidence" value="ECO:0007669"/>
    <property type="project" value="InterPro"/>
</dbReference>
<feature type="compositionally biased region" description="Low complexity" evidence="6">
    <location>
        <begin position="147"/>
        <end position="158"/>
    </location>
</feature>
<keyword evidence="4" id="KW-0732">Signal</keyword>